<evidence type="ECO:0000259" key="1">
    <source>
        <dbReference type="Pfam" id="PF08291"/>
    </source>
</evidence>
<sequence>MRFAWSSLLTAMLCGLILVAGPSSFAESRGVRLNGDAPPHPVWHRLVMPGKAVRLDIPKGHKATIDDAPVTGRWVAPEAPGHHRLRVVDGAGDLVQTVTLFVLKPARSIDSRGYLEGYRIGRYPRNAPAGFIRLGPDDLDLPISPNFKIGQFICKQQPGYFPKFLLVTGANIHRLEVLLAHLRDKGLTDAPAFFVMSGFRTPYYNAAIGSARLSRHMYGDASDIYVDVDPRDGVMDDLNGDGRITKADADFLYDIAERLFAKRRDVAPGGLGSYSANAVHGPFVHPDGRGSKARWGR</sequence>
<dbReference type="EMBL" id="FNBW01000011">
    <property type="protein sequence ID" value="SDG14584.1"/>
    <property type="molecule type" value="Genomic_DNA"/>
</dbReference>
<dbReference type="InterPro" id="IPR013230">
    <property type="entry name" value="Peptidase_M15A_C"/>
</dbReference>
<gene>
    <name evidence="2" type="ORF">SAMN05660686_03495</name>
</gene>
<comment type="caution">
    <text evidence="2">The sequence shown here is derived from an EMBL/GenBank/DDBJ whole genome shotgun (WGS) entry which is preliminary data.</text>
</comment>
<keyword evidence="3" id="KW-1185">Reference proteome</keyword>
<evidence type="ECO:0000313" key="3">
    <source>
        <dbReference type="Proteomes" id="UP000198615"/>
    </source>
</evidence>
<proteinExistence type="predicted"/>
<name>A0A8G2EZQ6_9PROT</name>
<accession>A0A8G2EZQ6</accession>
<dbReference type="SUPFAM" id="SSF55166">
    <property type="entry name" value="Hedgehog/DD-peptidase"/>
    <property type="match status" value="1"/>
</dbReference>
<evidence type="ECO:0000313" key="2">
    <source>
        <dbReference type="EMBL" id="SDG14584.1"/>
    </source>
</evidence>
<dbReference type="InterPro" id="IPR009045">
    <property type="entry name" value="Zn_M74/Hedgehog-like"/>
</dbReference>
<protein>
    <submittedName>
        <fullName evidence="2">Peptidase M15</fullName>
    </submittedName>
</protein>
<dbReference type="AlphaFoldDB" id="A0A8G2EZQ6"/>
<dbReference type="Gene3D" id="3.30.1380.10">
    <property type="match status" value="1"/>
</dbReference>
<organism evidence="2 3">
    <name type="scientific">Thalassobaculum litoreum DSM 18839</name>
    <dbReference type="NCBI Taxonomy" id="1123362"/>
    <lineage>
        <taxon>Bacteria</taxon>
        <taxon>Pseudomonadati</taxon>
        <taxon>Pseudomonadota</taxon>
        <taxon>Alphaproteobacteria</taxon>
        <taxon>Rhodospirillales</taxon>
        <taxon>Thalassobaculaceae</taxon>
        <taxon>Thalassobaculum</taxon>
    </lineage>
</organism>
<feature type="domain" description="Peptidase M15A C-terminal" evidence="1">
    <location>
        <begin position="193"/>
        <end position="227"/>
    </location>
</feature>
<dbReference type="Pfam" id="PF08291">
    <property type="entry name" value="Peptidase_M15_3"/>
    <property type="match status" value="1"/>
</dbReference>
<reference evidence="2 3" key="1">
    <citation type="submission" date="2016-10" db="EMBL/GenBank/DDBJ databases">
        <authorList>
            <person name="Varghese N."/>
            <person name="Submissions S."/>
        </authorList>
    </citation>
    <scope>NUCLEOTIDE SEQUENCE [LARGE SCALE GENOMIC DNA]</scope>
    <source>
        <strain evidence="2 3">DSM 18839</strain>
    </source>
</reference>
<dbReference type="Proteomes" id="UP000198615">
    <property type="component" value="Unassembled WGS sequence"/>
</dbReference>